<name>A0A060TJ18_BLAAD</name>
<protein>
    <submittedName>
        <fullName evidence="5">ARAD1D43186p</fullName>
    </submittedName>
</protein>
<evidence type="ECO:0000256" key="1">
    <source>
        <dbReference type="ARBA" id="ARBA00006640"/>
    </source>
</evidence>
<accession>A0A060TJ18</accession>
<keyword evidence="2" id="KW-0689">Ribosomal protein</keyword>
<dbReference type="PANTHER" id="PTHR41237">
    <property type="entry name" value="37S RIBOSOMAL PROTEIN MRP21, MITOCHONDRIAL"/>
    <property type="match status" value="1"/>
</dbReference>
<feature type="region of interest" description="Disordered" evidence="4">
    <location>
        <begin position="115"/>
        <end position="141"/>
    </location>
</feature>
<proteinExistence type="inferred from homology"/>
<dbReference type="GO" id="GO:0005840">
    <property type="term" value="C:ribosome"/>
    <property type="evidence" value="ECO:0007669"/>
    <property type="project" value="UniProtKB-KW"/>
</dbReference>
<sequence length="244" mass="27436">MTGPPSCPGGRGGFDASERTRAAVPAREFFTFFSVDDEVTDTGWTVNIMWKRVGMQTVRSARPTMTLRPVGIRFASSSEAPNNFPEKKPSATTRQNDLLNELLADRELKGKRRPQFDQLSKDFAFPGPAPYEQPSAPSSDLLQKGDLSTQMEANAFRNLKLPRTGTLAGRTVSVSSQFGLQSALRQLNSINRSNNINRIVVRQRAWERPGKKKQRLRMEKAQRDFAMGVRRLFKLVSEARKKGY</sequence>
<dbReference type="GO" id="GO:0006412">
    <property type="term" value="P:translation"/>
    <property type="evidence" value="ECO:0007669"/>
    <property type="project" value="InterPro"/>
</dbReference>
<dbReference type="PANTHER" id="PTHR41237:SF1">
    <property type="entry name" value="SMALL RIBOSOMAL SUBUNIT PROTEIN BS21M"/>
    <property type="match status" value="1"/>
</dbReference>
<dbReference type="GO" id="GO:1990904">
    <property type="term" value="C:ribonucleoprotein complex"/>
    <property type="evidence" value="ECO:0007669"/>
    <property type="project" value="UniProtKB-KW"/>
</dbReference>
<dbReference type="InterPro" id="IPR052837">
    <property type="entry name" value="Mitoribosomal_bS21"/>
</dbReference>
<evidence type="ECO:0000256" key="3">
    <source>
        <dbReference type="ARBA" id="ARBA00023274"/>
    </source>
</evidence>
<feature type="region of interest" description="Disordered" evidence="4">
    <location>
        <begin position="76"/>
        <end position="95"/>
    </location>
</feature>
<evidence type="ECO:0000256" key="2">
    <source>
        <dbReference type="ARBA" id="ARBA00022980"/>
    </source>
</evidence>
<evidence type="ECO:0000256" key="4">
    <source>
        <dbReference type="SAM" id="MobiDB-lite"/>
    </source>
</evidence>
<dbReference type="GO" id="GO:0003735">
    <property type="term" value="F:structural constituent of ribosome"/>
    <property type="evidence" value="ECO:0007669"/>
    <property type="project" value="InterPro"/>
</dbReference>
<dbReference type="InterPro" id="IPR001911">
    <property type="entry name" value="Ribosomal_bS21"/>
</dbReference>
<reference evidence="5" key="2">
    <citation type="submission" date="2014-06" db="EMBL/GenBank/DDBJ databases">
        <title>The complete genome of Blastobotrys (Arxula) adeninivorans LS3 - a yeast of biotechnological interest.</title>
        <authorList>
            <person name="Kunze G."/>
            <person name="Gaillardin C."/>
            <person name="Czernicka M."/>
            <person name="Durrens P."/>
            <person name="Martin T."/>
            <person name="Boer E."/>
            <person name="Gabaldon T."/>
            <person name="Cruz J."/>
            <person name="Talla E."/>
            <person name="Marck C."/>
            <person name="Goffeau A."/>
            <person name="Barbe V."/>
            <person name="Baret P."/>
            <person name="Baronian K."/>
            <person name="Beier S."/>
            <person name="Bleykasten C."/>
            <person name="Bode R."/>
            <person name="Casaregola S."/>
            <person name="Despons L."/>
            <person name="Fairhead C."/>
            <person name="Giersberg M."/>
            <person name="Gierski P."/>
            <person name="Hahnel U."/>
            <person name="Hartmann A."/>
            <person name="Jankowska D."/>
            <person name="Jubin C."/>
            <person name="Jung P."/>
            <person name="Lafontaine I."/>
            <person name="Leh-Louis V."/>
            <person name="Lemaire M."/>
            <person name="Marcet-Houben M."/>
            <person name="Mascher M."/>
            <person name="Morel G."/>
            <person name="Richard G.-F."/>
            <person name="Riechen J."/>
            <person name="Sacerdot C."/>
            <person name="Sarkar A."/>
            <person name="Savel G."/>
            <person name="Schacherer J."/>
            <person name="Sherman D."/>
            <person name="Straub M.-L."/>
            <person name="Stein N."/>
            <person name="Thierry A."/>
            <person name="Trautwein-Schult A."/>
            <person name="Westhof E."/>
            <person name="Worch S."/>
            <person name="Dujon B."/>
            <person name="Souciet J.-L."/>
            <person name="Wincker P."/>
            <person name="Scholz U."/>
            <person name="Neuveglise N."/>
        </authorList>
    </citation>
    <scope>NUCLEOTIDE SEQUENCE</scope>
    <source>
        <strain evidence="5">LS3</strain>
    </source>
</reference>
<comment type="similarity">
    <text evidence="1">Belongs to the bacterial ribosomal protein bS21 family.</text>
</comment>
<keyword evidence="3" id="KW-0687">Ribonucleoprotein</keyword>
<reference evidence="5" key="1">
    <citation type="submission" date="2014-02" db="EMBL/GenBank/DDBJ databases">
        <authorList>
            <person name="Genoscope - CEA"/>
        </authorList>
    </citation>
    <scope>NUCLEOTIDE SEQUENCE</scope>
    <source>
        <strain evidence="5">LS3</strain>
    </source>
</reference>
<organism evidence="5">
    <name type="scientific">Blastobotrys adeninivorans</name>
    <name type="common">Yeast</name>
    <name type="synonym">Arxula adeninivorans</name>
    <dbReference type="NCBI Taxonomy" id="409370"/>
    <lineage>
        <taxon>Eukaryota</taxon>
        <taxon>Fungi</taxon>
        <taxon>Dikarya</taxon>
        <taxon>Ascomycota</taxon>
        <taxon>Saccharomycotina</taxon>
        <taxon>Dipodascomycetes</taxon>
        <taxon>Dipodascales</taxon>
        <taxon>Trichomonascaceae</taxon>
        <taxon>Blastobotrys</taxon>
    </lineage>
</organism>
<dbReference type="AlphaFoldDB" id="A0A060TJ18"/>
<evidence type="ECO:0000313" key="5">
    <source>
        <dbReference type="EMBL" id="CDP38812.1"/>
    </source>
</evidence>
<gene>
    <name evidence="5" type="ORF">GNLVRS02_ARAD1D43186g</name>
</gene>
<dbReference type="Pfam" id="PF01165">
    <property type="entry name" value="Ribosomal_S21"/>
    <property type="match status" value="1"/>
</dbReference>
<dbReference type="EMBL" id="HG937694">
    <property type="protein sequence ID" value="CDP38812.1"/>
    <property type="molecule type" value="Genomic_DNA"/>
</dbReference>